<evidence type="ECO:0000313" key="2">
    <source>
        <dbReference type="Proteomes" id="UP000664417"/>
    </source>
</evidence>
<dbReference type="EMBL" id="JAFREP010000029">
    <property type="protein sequence ID" value="MBO1321993.1"/>
    <property type="molecule type" value="Genomic_DNA"/>
</dbReference>
<evidence type="ECO:0000313" key="1">
    <source>
        <dbReference type="EMBL" id="MBO1321993.1"/>
    </source>
</evidence>
<proteinExistence type="predicted"/>
<dbReference type="Proteomes" id="UP000664417">
    <property type="component" value="Unassembled WGS sequence"/>
</dbReference>
<keyword evidence="2" id="KW-1185">Reference proteome</keyword>
<gene>
    <name evidence="1" type="ORF">J3U88_26160</name>
</gene>
<protein>
    <submittedName>
        <fullName evidence="1">Uncharacterized protein</fullName>
    </submittedName>
</protein>
<organism evidence="1 2">
    <name type="scientific">Acanthopleuribacter pedis</name>
    <dbReference type="NCBI Taxonomy" id="442870"/>
    <lineage>
        <taxon>Bacteria</taxon>
        <taxon>Pseudomonadati</taxon>
        <taxon>Acidobacteriota</taxon>
        <taxon>Holophagae</taxon>
        <taxon>Acanthopleuribacterales</taxon>
        <taxon>Acanthopleuribacteraceae</taxon>
        <taxon>Acanthopleuribacter</taxon>
    </lineage>
</organism>
<dbReference type="RefSeq" id="WP_207861964.1">
    <property type="nucleotide sequence ID" value="NZ_JAFREP010000029.1"/>
</dbReference>
<accession>A0A8J7U4Z5</accession>
<comment type="caution">
    <text evidence="1">The sequence shown here is derived from an EMBL/GenBank/DDBJ whole genome shotgun (WGS) entry which is preliminary data.</text>
</comment>
<sequence length="134" mass="15169">MTAIFSGRPAVRALLVELSLKAQLLKDDPQELDRFIQQQEPQIVKAILSGSQLLNETQVAQRYGNIFSVKRLRNMRYRGTGPYFHKLGDHKNSRVFYKVSDLEHFIATAQQLTNFLPAMTVTATANSPHNKNGL</sequence>
<name>A0A8J7U4Z5_9BACT</name>
<reference evidence="1" key="1">
    <citation type="submission" date="2021-03" db="EMBL/GenBank/DDBJ databases">
        <authorList>
            <person name="Wang G."/>
        </authorList>
    </citation>
    <scope>NUCLEOTIDE SEQUENCE</scope>
    <source>
        <strain evidence="1">KCTC 12899</strain>
    </source>
</reference>
<dbReference type="AlphaFoldDB" id="A0A8J7U4Z5"/>